<sequence length="228" mass="26355">MVMVYSERKKNESYIAYNLLDDLLERFGIEDTTGALKGILRQKLVSQYQMSEADFYSMIPDLVDMAGIITMKIPILRTAQINAKDQPKNTFLYSFNYEGEYTRFGYGDNKDNVPYDGGVCHNDENIYLFPYPDYAAHLNDADTTMARTMIDLWTSFVETGKPSAYGFPSWPPMSKRNGPYVRINRKSWIDPDYTTDFYKAVSDARAGEGILRPENKDKMFHIQFVVRK</sequence>
<dbReference type="AlphaFoldDB" id="A0A7R8UI78"/>
<evidence type="ECO:0000256" key="1">
    <source>
        <dbReference type="ARBA" id="ARBA00023180"/>
    </source>
</evidence>
<keyword evidence="1" id="KW-0325">Glycoprotein</keyword>
<feature type="domain" description="Carboxylesterase type B" evidence="2">
    <location>
        <begin position="36"/>
        <end position="187"/>
    </location>
</feature>
<dbReference type="SUPFAM" id="SSF53474">
    <property type="entry name" value="alpha/beta-Hydrolases"/>
    <property type="match status" value="1"/>
</dbReference>
<dbReference type="InterPro" id="IPR029058">
    <property type="entry name" value="AB_hydrolase_fold"/>
</dbReference>
<organism evidence="3 4">
    <name type="scientific">Hermetia illucens</name>
    <name type="common">Black soldier fly</name>
    <dbReference type="NCBI Taxonomy" id="343691"/>
    <lineage>
        <taxon>Eukaryota</taxon>
        <taxon>Metazoa</taxon>
        <taxon>Ecdysozoa</taxon>
        <taxon>Arthropoda</taxon>
        <taxon>Hexapoda</taxon>
        <taxon>Insecta</taxon>
        <taxon>Pterygota</taxon>
        <taxon>Neoptera</taxon>
        <taxon>Endopterygota</taxon>
        <taxon>Diptera</taxon>
        <taxon>Brachycera</taxon>
        <taxon>Stratiomyomorpha</taxon>
        <taxon>Stratiomyidae</taxon>
        <taxon>Hermetiinae</taxon>
        <taxon>Hermetia</taxon>
    </lineage>
</organism>
<dbReference type="InParanoid" id="A0A7R8UI78"/>
<dbReference type="Gene3D" id="3.40.50.1820">
    <property type="entry name" value="alpha/beta hydrolase"/>
    <property type="match status" value="1"/>
</dbReference>
<evidence type="ECO:0000313" key="4">
    <source>
        <dbReference type="Proteomes" id="UP000594454"/>
    </source>
</evidence>
<dbReference type="Pfam" id="PF00135">
    <property type="entry name" value="COesterase"/>
    <property type="match status" value="1"/>
</dbReference>
<reference evidence="3 4" key="1">
    <citation type="submission" date="2020-11" db="EMBL/GenBank/DDBJ databases">
        <authorList>
            <person name="Wallbank WR R."/>
            <person name="Pardo Diaz C."/>
            <person name="Kozak K."/>
            <person name="Martin S."/>
            <person name="Jiggins C."/>
            <person name="Moest M."/>
            <person name="Warren A I."/>
            <person name="Generalovic N T."/>
            <person name="Byers J.R.P. K."/>
            <person name="Montejo-Kovacevich G."/>
            <person name="Yen C E."/>
        </authorList>
    </citation>
    <scope>NUCLEOTIDE SEQUENCE [LARGE SCALE GENOMIC DNA]</scope>
</reference>
<keyword evidence="4" id="KW-1185">Reference proteome</keyword>
<name>A0A7R8UI78_HERIL</name>
<dbReference type="PANTHER" id="PTHR43142:SF12">
    <property type="entry name" value="CARBOXYLESTERASE TYPE B DOMAIN-CONTAINING PROTEIN-RELATED"/>
    <property type="match status" value="1"/>
</dbReference>
<dbReference type="EMBL" id="LR899010">
    <property type="protein sequence ID" value="CAD7081109.1"/>
    <property type="molecule type" value="Genomic_DNA"/>
</dbReference>
<dbReference type="InterPro" id="IPR002018">
    <property type="entry name" value="CarbesteraseB"/>
</dbReference>
<dbReference type="PANTHER" id="PTHR43142">
    <property type="entry name" value="CARBOXYLIC ESTER HYDROLASE"/>
    <property type="match status" value="1"/>
</dbReference>
<accession>A0A7R8UI78</accession>
<proteinExistence type="predicted"/>
<evidence type="ECO:0000313" key="3">
    <source>
        <dbReference type="EMBL" id="CAD7081109.1"/>
    </source>
</evidence>
<dbReference type="Proteomes" id="UP000594454">
    <property type="component" value="Chromosome 2"/>
</dbReference>
<gene>
    <name evidence="3" type="ORF">HERILL_LOCUS4232</name>
</gene>
<evidence type="ECO:0000259" key="2">
    <source>
        <dbReference type="Pfam" id="PF00135"/>
    </source>
</evidence>
<dbReference type="OrthoDB" id="3200163at2759"/>
<protein>
    <recommendedName>
        <fullName evidence="2">Carboxylesterase type B domain-containing protein</fullName>
    </recommendedName>
</protein>